<name>A0ABM7GIB9_9GAMM</name>
<protein>
    <submittedName>
        <fullName evidence="1">Uncharacterized protein</fullName>
    </submittedName>
</protein>
<reference evidence="2" key="1">
    <citation type="journal article" date="2019" name="Microbiol. Resour. Announc.">
        <title>Complete Genome Sequence of Halomonas olivaria, a Moderately Halophilic Bacterium Isolated from Olive Processing Effluents, Obtained by Nanopore Sequencing.</title>
        <authorList>
            <person name="Nagata S."/>
            <person name="Ii K.M."/>
            <person name="Tsukimi T."/>
            <person name="Miura M.C."/>
            <person name="Galipon J."/>
            <person name="Arakawa K."/>
        </authorList>
    </citation>
    <scope>NUCLEOTIDE SEQUENCE [LARGE SCALE GENOMIC DNA]</scope>
    <source>
        <strain evidence="2">TYRC17</strain>
    </source>
</reference>
<organism evidence="1 2">
    <name type="scientific">Vreelandella olivaria</name>
    <dbReference type="NCBI Taxonomy" id="390919"/>
    <lineage>
        <taxon>Bacteria</taxon>
        <taxon>Pseudomonadati</taxon>
        <taxon>Pseudomonadota</taxon>
        <taxon>Gammaproteobacteria</taxon>
        <taxon>Oceanospirillales</taxon>
        <taxon>Halomonadaceae</taxon>
        <taxon>Vreelandella</taxon>
    </lineage>
</organism>
<evidence type="ECO:0000313" key="2">
    <source>
        <dbReference type="Proteomes" id="UP000289555"/>
    </source>
</evidence>
<evidence type="ECO:0000313" key="1">
    <source>
        <dbReference type="EMBL" id="BBI50270.1"/>
    </source>
</evidence>
<gene>
    <name evidence="1" type="ORF">HORIV_26910</name>
</gene>
<keyword evidence="2" id="KW-1185">Reference proteome</keyword>
<sequence>MGDSNHPSSAVGTITELTQGTATKLINGAAGATRPKATNTAAAINGASSSCDLTSAQHQPLIPWGGSAPAK</sequence>
<proteinExistence type="predicted"/>
<accession>A0ABM7GIB9</accession>
<dbReference type="Proteomes" id="UP000289555">
    <property type="component" value="Chromosome"/>
</dbReference>
<dbReference type="EMBL" id="AP019416">
    <property type="protein sequence ID" value="BBI50270.1"/>
    <property type="molecule type" value="Genomic_DNA"/>
</dbReference>